<dbReference type="Proteomes" id="UP000631421">
    <property type="component" value="Unassembled WGS sequence"/>
</dbReference>
<dbReference type="InterPro" id="IPR012296">
    <property type="entry name" value="Nuclease_put_TT1808"/>
</dbReference>
<dbReference type="EMBL" id="JACJPY010000007">
    <property type="protein sequence ID" value="MBD2149287.1"/>
    <property type="molecule type" value="Genomic_DNA"/>
</dbReference>
<reference evidence="3" key="2">
    <citation type="submission" date="2020-08" db="EMBL/GenBank/DDBJ databases">
        <authorList>
            <person name="Chen M."/>
            <person name="Teng W."/>
            <person name="Zhao L."/>
            <person name="Hu C."/>
            <person name="Zhou Y."/>
            <person name="Han B."/>
            <person name="Song L."/>
            <person name="Shu W."/>
        </authorList>
    </citation>
    <scope>NUCLEOTIDE SEQUENCE</scope>
    <source>
        <strain evidence="3">FACHB-1277</strain>
    </source>
</reference>
<dbReference type="Gene3D" id="3.90.1570.10">
    <property type="entry name" value="tt1808, chain A"/>
    <property type="match status" value="1"/>
</dbReference>
<organism evidence="3 4">
    <name type="scientific">Pseudanabaena cinerea FACHB-1277</name>
    <dbReference type="NCBI Taxonomy" id="2949581"/>
    <lineage>
        <taxon>Bacteria</taxon>
        <taxon>Bacillati</taxon>
        <taxon>Cyanobacteriota</taxon>
        <taxon>Cyanophyceae</taxon>
        <taxon>Pseudanabaenales</taxon>
        <taxon>Pseudanabaenaceae</taxon>
        <taxon>Pseudanabaena</taxon>
        <taxon>Pseudanabaena cinerea</taxon>
    </lineage>
</organism>
<keyword evidence="3" id="KW-0255">Endonuclease</keyword>
<dbReference type="AlphaFoldDB" id="A0A926Z566"/>
<keyword evidence="3" id="KW-0540">Nuclease</keyword>
<feature type="domain" description="Putative restriction endonuclease" evidence="2">
    <location>
        <begin position="60"/>
        <end position="165"/>
    </location>
</feature>
<comment type="caution">
    <text evidence="3">The sequence shown here is derived from an EMBL/GenBank/DDBJ whole genome shotgun (WGS) entry which is preliminary data.</text>
</comment>
<protein>
    <submittedName>
        <fullName evidence="3">Uma2 family endonuclease</fullName>
    </submittedName>
</protein>
<evidence type="ECO:0000313" key="3">
    <source>
        <dbReference type="EMBL" id="MBD2149287.1"/>
    </source>
</evidence>
<evidence type="ECO:0000259" key="2">
    <source>
        <dbReference type="Pfam" id="PF05685"/>
    </source>
</evidence>
<dbReference type="InterPro" id="IPR011335">
    <property type="entry name" value="Restrct_endonuc-II-like"/>
</dbReference>
<sequence>MTLQPLAPLASLESQAIALEDLPEIDYPDSDGNPMADNTEQYRWIVIIKENLEIMYADDPHVFIAGDLLWYPVRRSQKRVAPDVMVALGRPKGRRGSYKQWLEDNIAPQVVFEILSPSNKDRRGIDSLEDKFNFYQTYGVQEYYIYDPDELMLEGWQKIGDRLVQIPSMMNWVSPLLGIRFDWAIAQELIISRPDGQRFLSPVELSQRLQQSEIQVWQEQQRTAQERRRAESLQQRAEQETLRAEQEALRAEQEALRAEQEALRAEQEALRAEQEKQRADRLAERLRAMGIDPNDPI</sequence>
<dbReference type="InterPro" id="IPR008538">
    <property type="entry name" value="Uma2"/>
</dbReference>
<dbReference type="PANTHER" id="PTHR33352">
    <property type="entry name" value="SLR1095 PROTEIN"/>
    <property type="match status" value="1"/>
</dbReference>
<keyword evidence="4" id="KW-1185">Reference proteome</keyword>
<evidence type="ECO:0000256" key="1">
    <source>
        <dbReference type="SAM" id="MobiDB-lite"/>
    </source>
</evidence>
<feature type="region of interest" description="Disordered" evidence="1">
    <location>
        <begin position="267"/>
        <end position="297"/>
    </location>
</feature>
<dbReference type="PANTHER" id="PTHR33352:SF2">
    <property type="entry name" value="SLL0995 PROTEIN"/>
    <property type="match status" value="1"/>
</dbReference>
<dbReference type="GO" id="GO:0004519">
    <property type="term" value="F:endonuclease activity"/>
    <property type="evidence" value="ECO:0007669"/>
    <property type="project" value="UniProtKB-KW"/>
</dbReference>
<evidence type="ECO:0000313" key="4">
    <source>
        <dbReference type="Proteomes" id="UP000631421"/>
    </source>
</evidence>
<name>A0A926Z566_9CYAN</name>
<gene>
    <name evidence="3" type="ORF">H6F44_03985</name>
</gene>
<dbReference type="SUPFAM" id="SSF52980">
    <property type="entry name" value="Restriction endonuclease-like"/>
    <property type="match status" value="1"/>
</dbReference>
<feature type="compositionally biased region" description="Basic and acidic residues" evidence="1">
    <location>
        <begin position="267"/>
        <end position="287"/>
    </location>
</feature>
<dbReference type="RefSeq" id="WP_190349657.1">
    <property type="nucleotide sequence ID" value="NZ_JACJPY010000007.1"/>
</dbReference>
<reference evidence="3" key="1">
    <citation type="journal article" date="2015" name="ISME J.">
        <title>Draft Genome Sequence of Streptomyces incarnatus NRRL8089, which Produces the Nucleoside Antibiotic Sinefungin.</title>
        <authorList>
            <person name="Oshima K."/>
            <person name="Hattori M."/>
            <person name="Shimizu H."/>
            <person name="Fukuda K."/>
            <person name="Nemoto M."/>
            <person name="Inagaki K."/>
            <person name="Tamura T."/>
        </authorList>
    </citation>
    <scope>NUCLEOTIDE SEQUENCE</scope>
    <source>
        <strain evidence="3">FACHB-1277</strain>
    </source>
</reference>
<dbReference type="CDD" id="cd06260">
    <property type="entry name" value="DUF820-like"/>
    <property type="match status" value="1"/>
</dbReference>
<dbReference type="Pfam" id="PF05685">
    <property type="entry name" value="Uma2"/>
    <property type="match status" value="1"/>
</dbReference>
<accession>A0A926Z566</accession>
<keyword evidence="3" id="KW-0378">Hydrolase</keyword>
<proteinExistence type="predicted"/>